<dbReference type="Gene3D" id="3.40.50.12780">
    <property type="entry name" value="N-terminal domain of ligase-like"/>
    <property type="match status" value="1"/>
</dbReference>
<dbReference type="Pfam" id="PF13193">
    <property type="entry name" value="AMP-binding_C"/>
    <property type="match status" value="1"/>
</dbReference>
<dbReference type="Proteomes" id="UP001499994">
    <property type="component" value="Unassembled WGS sequence"/>
</dbReference>
<dbReference type="GO" id="GO:0016874">
    <property type="term" value="F:ligase activity"/>
    <property type="evidence" value="ECO:0007669"/>
    <property type="project" value="UniProtKB-KW"/>
</dbReference>
<keyword evidence="5" id="KW-0436">Ligase</keyword>
<feature type="domain" description="AMP-binding enzyme C-terminal" evidence="3">
    <location>
        <begin position="481"/>
        <end position="560"/>
    </location>
</feature>
<evidence type="ECO:0000259" key="3">
    <source>
        <dbReference type="Pfam" id="PF13193"/>
    </source>
</evidence>
<name>A0ABP7L5D9_9GAMM</name>
<dbReference type="InterPro" id="IPR025110">
    <property type="entry name" value="AMP-bd_C"/>
</dbReference>
<evidence type="ECO:0000313" key="6">
    <source>
        <dbReference type="Proteomes" id="UP001499994"/>
    </source>
</evidence>
<dbReference type="InterPro" id="IPR045851">
    <property type="entry name" value="AMP-bd_C_sf"/>
</dbReference>
<feature type="domain" description="AMP-dependent synthetase/ligase" evidence="2">
    <location>
        <begin position="61"/>
        <end position="418"/>
    </location>
</feature>
<proteinExistence type="inferred from homology"/>
<comment type="caution">
    <text evidence="5">The sequence shown here is derived from an EMBL/GenBank/DDBJ whole genome shotgun (WGS) entry which is preliminary data.</text>
</comment>
<dbReference type="PANTHER" id="PTHR43347:SF3">
    <property type="entry name" value="ACYL-COA SYNTHETASE SHORT-CHAIN FAMILY MEMBER 3, MITOCHONDRIAL"/>
    <property type="match status" value="1"/>
</dbReference>
<organism evidence="5 6">
    <name type="scientific">Gibbsiella dentisursi</name>
    <dbReference type="NCBI Taxonomy" id="796890"/>
    <lineage>
        <taxon>Bacteria</taxon>
        <taxon>Pseudomonadati</taxon>
        <taxon>Pseudomonadota</taxon>
        <taxon>Gammaproteobacteria</taxon>
        <taxon>Enterobacterales</taxon>
        <taxon>Yersiniaceae</taxon>
        <taxon>Gibbsiella</taxon>
    </lineage>
</organism>
<dbReference type="Pfam" id="PF00501">
    <property type="entry name" value="AMP-binding"/>
    <property type="match status" value="1"/>
</dbReference>
<evidence type="ECO:0000256" key="1">
    <source>
        <dbReference type="ARBA" id="ARBA00006432"/>
    </source>
</evidence>
<dbReference type="Gene3D" id="3.30.300.30">
    <property type="match status" value="1"/>
</dbReference>
<keyword evidence="6" id="KW-1185">Reference proteome</keyword>
<dbReference type="EMBL" id="BAABDG010000002">
    <property type="protein sequence ID" value="GAA3894411.1"/>
    <property type="molecule type" value="Genomic_DNA"/>
</dbReference>
<accession>A0ABP7L5D9</accession>
<feature type="domain" description="Acetyl-coenzyme A synthetase N-terminal" evidence="4">
    <location>
        <begin position="16"/>
        <end position="59"/>
    </location>
</feature>
<comment type="similarity">
    <text evidence="1">Belongs to the ATP-dependent AMP-binding enzyme family.</text>
</comment>
<protein>
    <submittedName>
        <fullName evidence="5">Propionate--CoA ligase</fullName>
    </submittedName>
</protein>
<dbReference type="InterPro" id="IPR020845">
    <property type="entry name" value="AMP-binding_CS"/>
</dbReference>
<evidence type="ECO:0000259" key="4">
    <source>
        <dbReference type="Pfam" id="PF16177"/>
    </source>
</evidence>
<dbReference type="PANTHER" id="PTHR43347">
    <property type="entry name" value="ACYL-COA SYNTHETASE"/>
    <property type="match status" value="1"/>
</dbReference>
<sequence>MIMRCVETPDRHRFREAYWRQQAEALDWHTPYQQVAAYQGHGPRSRWFVGGTTNLCHNALDRHLAARGDKTAILHCDYAGQITALSYRELHQEVQAMAWMLRQQGVGKGDRVLICLPMIPQAAIAMLACCRLGAVHVVVYSGLTHEPLAQRIRASQPKAIITYAGQREQPCAAHLTQALCSSGYRCPLIDVGSAHFQQQRQRALGRTVPCCWLPADAPSHLLYTSGTTGEPKGVVRDTGGYAVALLASIRNIFQLGEDEIFFTSADVGWVTGHSYGVYAPLLAGLTTVMVEASALNKPGARWWQWVEQLGITRMLTVPGAMRMARQQGAPRADLRSLRAIYLAGEPLDEPTRQWVAAVTGIKVEDHYWQTETGWPILTGAGGQLRPVSPRDVEVLDDVTGEPCADGVPGTLVIRDTLGPGGMSTLWQDDVEHDQRYWRREQGRWLYSTHDRAVRNAQGAITVLGRMDDVINVGGKRLSTVEVERAVLAIDGVSEAAAVGIAHRLLGQMVSLYLVTSFDAGRDMRQLKQRVRQRIVASCGRHALPRHIYFVVALPRTFSGKVVRKQLASRG</sequence>
<gene>
    <name evidence="5" type="ORF">GCM10022405_19910</name>
</gene>
<reference evidence="6" key="1">
    <citation type="journal article" date="2019" name="Int. J. Syst. Evol. Microbiol.">
        <title>The Global Catalogue of Microorganisms (GCM) 10K type strain sequencing project: providing services to taxonomists for standard genome sequencing and annotation.</title>
        <authorList>
            <consortium name="The Broad Institute Genomics Platform"/>
            <consortium name="The Broad Institute Genome Sequencing Center for Infectious Disease"/>
            <person name="Wu L."/>
            <person name="Ma J."/>
        </authorList>
    </citation>
    <scope>NUCLEOTIDE SEQUENCE [LARGE SCALE GENOMIC DNA]</scope>
    <source>
        <strain evidence="6">JCM 17201</strain>
    </source>
</reference>
<dbReference type="Pfam" id="PF16177">
    <property type="entry name" value="ACAS_N"/>
    <property type="match status" value="1"/>
</dbReference>
<dbReference type="InterPro" id="IPR000873">
    <property type="entry name" value="AMP-dep_synth/lig_dom"/>
</dbReference>
<dbReference type="PROSITE" id="PS00455">
    <property type="entry name" value="AMP_BINDING"/>
    <property type="match status" value="1"/>
</dbReference>
<evidence type="ECO:0000313" key="5">
    <source>
        <dbReference type="EMBL" id="GAA3894411.1"/>
    </source>
</evidence>
<dbReference type="RefSeq" id="WP_346080628.1">
    <property type="nucleotide sequence ID" value="NZ_BAABDG010000002.1"/>
</dbReference>
<dbReference type="InterPro" id="IPR032387">
    <property type="entry name" value="ACAS_N"/>
</dbReference>
<dbReference type="InterPro" id="IPR042099">
    <property type="entry name" value="ANL_N_sf"/>
</dbReference>
<dbReference type="SUPFAM" id="SSF56801">
    <property type="entry name" value="Acetyl-CoA synthetase-like"/>
    <property type="match status" value="1"/>
</dbReference>
<evidence type="ECO:0000259" key="2">
    <source>
        <dbReference type="Pfam" id="PF00501"/>
    </source>
</evidence>